<comment type="caution">
    <text evidence="2">The sequence shown here is derived from an EMBL/GenBank/DDBJ whole genome shotgun (WGS) entry which is preliminary data.</text>
</comment>
<keyword evidence="1" id="KW-0472">Membrane</keyword>
<sequence>MESVGTIKKIKEEKKTNNKWNEIRTSYACVPDNEYNLNSFYTPQFDDDSLHELTPDEIEMIKRWKDDLLPIVDKNGSLYLTYTNTSVNDKIISENNHSKPILPLSAFHTHLSQNEKNNDKELILSKKWEISSVDNSKSDREPVISIVNQKGKIIGIKNTVYNLLILTLLTVLIFSWYQNIQSVHNYVYRAFKYDSYSRFAHLSIFVQKIIYYIQYIINNLKKYALYQ</sequence>
<evidence type="ECO:0000313" key="3">
    <source>
        <dbReference type="Proteomes" id="UP000293045"/>
    </source>
</evidence>
<proteinExistence type="predicted"/>
<dbReference type="AlphaFoldDB" id="A0A4Q9KUB2"/>
<name>A0A4Q9KUB2_9MICR</name>
<feature type="transmembrane region" description="Helical" evidence="1">
    <location>
        <begin position="160"/>
        <end position="179"/>
    </location>
</feature>
<evidence type="ECO:0000256" key="1">
    <source>
        <dbReference type="SAM" id="Phobius"/>
    </source>
</evidence>
<dbReference type="Proteomes" id="UP000293045">
    <property type="component" value="Unassembled WGS sequence"/>
</dbReference>
<reference evidence="2 3" key="1">
    <citation type="submission" date="2017-12" db="EMBL/GenBank/DDBJ databases">
        <authorList>
            <person name="Pombert J.-F."/>
            <person name="Haag K.L."/>
            <person name="Ebert D."/>
        </authorList>
    </citation>
    <scope>NUCLEOTIDE SEQUENCE [LARGE SCALE GENOMIC DNA]</scope>
    <source>
        <strain evidence="2">IL-BN-2</strain>
    </source>
</reference>
<dbReference type="EMBL" id="PIXR01002443">
    <property type="protein sequence ID" value="TBT98413.1"/>
    <property type="molecule type" value="Genomic_DNA"/>
</dbReference>
<organism evidence="2 3">
    <name type="scientific">Hamiltosporidium magnivora</name>
    <dbReference type="NCBI Taxonomy" id="148818"/>
    <lineage>
        <taxon>Eukaryota</taxon>
        <taxon>Fungi</taxon>
        <taxon>Fungi incertae sedis</taxon>
        <taxon>Microsporidia</taxon>
        <taxon>Dubosqiidae</taxon>
        <taxon>Hamiltosporidium</taxon>
    </lineage>
</organism>
<gene>
    <name evidence="2" type="ORF">CWI39_2443p0010</name>
</gene>
<protein>
    <submittedName>
        <fullName evidence="2">Uncharacterized protein</fullName>
    </submittedName>
</protein>
<keyword evidence="1" id="KW-0812">Transmembrane</keyword>
<dbReference type="VEuPathDB" id="MicrosporidiaDB:CWI36_2496p0010"/>
<dbReference type="VEuPathDB" id="MicrosporidiaDB:CWI39_2443p0010"/>
<feature type="transmembrane region" description="Helical" evidence="1">
    <location>
        <begin position="199"/>
        <end position="217"/>
    </location>
</feature>
<evidence type="ECO:0000313" key="2">
    <source>
        <dbReference type="EMBL" id="TBT98413.1"/>
    </source>
</evidence>
<accession>A0A4Q9KUB2</accession>
<keyword evidence="1" id="KW-1133">Transmembrane helix</keyword>